<keyword evidence="1" id="KW-0378">Hydrolase</keyword>
<dbReference type="AlphaFoldDB" id="A0A841FEL0"/>
<dbReference type="FunFam" id="3.40.50.1000:FF:000162">
    <property type="entry name" value="HAD-like protein"/>
    <property type="match status" value="1"/>
</dbReference>
<dbReference type="PANTHER" id="PTHR18901">
    <property type="entry name" value="2-DEOXYGLUCOSE-6-PHOSPHATE PHOSPHATASE 2"/>
    <property type="match status" value="1"/>
</dbReference>
<dbReference type="PRINTS" id="PR00413">
    <property type="entry name" value="HADHALOGNASE"/>
</dbReference>
<dbReference type="Gene3D" id="1.10.150.240">
    <property type="entry name" value="Putative phosphatase, domain 2"/>
    <property type="match status" value="1"/>
</dbReference>
<dbReference type="SUPFAM" id="SSF56784">
    <property type="entry name" value="HAD-like"/>
    <property type="match status" value="1"/>
</dbReference>
<dbReference type="Proteomes" id="UP000548476">
    <property type="component" value="Unassembled WGS sequence"/>
</dbReference>
<name>A0A841FEL0_9ACTN</name>
<dbReference type="PANTHER" id="PTHR18901:SF38">
    <property type="entry name" value="PSEUDOURIDINE-5'-PHOSPHATASE"/>
    <property type="match status" value="1"/>
</dbReference>
<dbReference type="SFLD" id="SFLDG01129">
    <property type="entry name" value="C1.5:_HAD__Beta-PGM__Phosphata"/>
    <property type="match status" value="1"/>
</dbReference>
<comment type="caution">
    <text evidence="1">The sequence shown here is derived from an EMBL/GenBank/DDBJ whole genome shotgun (WGS) entry which is preliminary data.</text>
</comment>
<dbReference type="GO" id="GO:0016787">
    <property type="term" value="F:hydrolase activity"/>
    <property type="evidence" value="ECO:0007669"/>
    <property type="project" value="UniProtKB-KW"/>
</dbReference>
<dbReference type="InterPro" id="IPR023198">
    <property type="entry name" value="PGP-like_dom2"/>
</dbReference>
<sequence length="218" mass="22995">MTFPAAVLFDMDGTLTDSEKVWSIALDQLAAHHGKTLSTPTREAMVGTNMSVSMEMFHDDLGLPHDGMRASVVWLETRMAELLKAGAPWQPGAQELLREVRAAGYRTALVTATARELTEVLLDNTLGRENFDVSVCGDEVVNSKPDPEPYAKAAALLGVDPADCVAIEDSPTGMASAYAAGCRVLAVPSEVALDAPAGVVVIGSLMDADLELLRGLGA</sequence>
<dbReference type="SFLD" id="SFLDS00003">
    <property type="entry name" value="Haloacid_Dehalogenase"/>
    <property type="match status" value="1"/>
</dbReference>
<dbReference type="NCBIfam" id="TIGR01509">
    <property type="entry name" value="HAD-SF-IA-v3"/>
    <property type="match status" value="1"/>
</dbReference>
<organism evidence="1 2">
    <name type="scientific">Phytomonospora endophytica</name>
    <dbReference type="NCBI Taxonomy" id="714109"/>
    <lineage>
        <taxon>Bacteria</taxon>
        <taxon>Bacillati</taxon>
        <taxon>Actinomycetota</taxon>
        <taxon>Actinomycetes</taxon>
        <taxon>Micromonosporales</taxon>
        <taxon>Micromonosporaceae</taxon>
        <taxon>Phytomonospora</taxon>
    </lineage>
</organism>
<gene>
    <name evidence="1" type="ORF">HNR73_003595</name>
</gene>
<dbReference type="Pfam" id="PF00702">
    <property type="entry name" value="Hydrolase"/>
    <property type="match status" value="1"/>
</dbReference>
<dbReference type="InterPro" id="IPR036412">
    <property type="entry name" value="HAD-like_sf"/>
</dbReference>
<evidence type="ECO:0000313" key="1">
    <source>
        <dbReference type="EMBL" id="MBB6035731.1"/>
    </source>
</evidence>
<dbReference type="Gene3D" id="3.40.50.1000">
    <property type="entry name" value="HAD superfamily/HAD-like"/>
    <property type="match status" value="1"/>
</dbReference>
<protein>
    <submittedName>
        <fullName evidence="1">HAD superfamily hydrolase (TIGR01509 family)</fullName>
    </submittedName>
</protein>
<dbReference type="EMBL" id="JACHGT010000007">
    <property type="protein sequence ID" value="MBB6035731.1"/>
    <property type="molecule type" value="Genomic_DNA"/>
</dbReference>
<dbReference type="InterPro" id="IPR006439">
    <property type="entry name" value="HAD-SF_hydro_IA"/>
</dbReference>
<accession>A0A841FEL0</accession>
<evidence type="ECO:0000313" key="2">
    <source>
        <dbReference type="Proteomes" id="UP000548476"/>
    </source>
</evidence>
<dbReference type="InterPro" id="IPR023214">
    <property type="entry name" value="HAD_sf"/>
</dbReference>
<proteinExistence type="predicted"/>
<dbReference type="SFLD" id="SFLDG01135">
    <property type="entry name" value="C1.5.6:_HAD__Beta-PGM__Phospha"/>
    <property type="match status" value="1"/>
</dbReference>
<reference evidence="1 2" key="1">
    <citation type="submission" date="2020-08" db="EMBL/GenBank/DDBJ databases">
        <title>Genomic Encyclopedia of Type Strains, Phase IV (KMG-IV): sequencing the most valuable type-strain genomes for metagenomic binning, comparative biology and taxonomic classification.</title>
        <authorList>
            <person name="Goeker M."/>
        </authorList>
    </citation>
    <scope>NUCLEOTIDE SEQUENCE [LARGE SCALE GENOMIC DNA]</scope>
    <source>
        <strain evidence="1 2">YIM 65646</strain>
    </source>
</reference>
<keyword evidence="2" id="KW-1185">Reference proteome</keyword>
<dbReference type="CDD" id="cd07505">
    <property type="entry name" value="HAD_BPGM-like"/>
    <property type="match status" value="1"/>
</dbReference>
<dbReference type="RefSeq" id="WP_275414580.1">
    <property type="nucleotide sequence ID" value="NZ_BONT01000075.1"/>
</dbReference>